<feature type="signal peptide" evidence="1">
    <location>
        <begin position="1"/>
        <end position="18"/>
    </location>
</feature>
<organism evidence="2 3">
    <name type="scientific">Penicillium steckii</name>
    <dbReference type="NCBI Taxonomy" id="303698"/>
    <lineage>
        <taxon>Eukaryota</taxon>
        <taxon>Fungi</taxon>
        <taxon>Dikarya</taxon>
        <taxon>Ascomycota</taxon>
        <taxon>Pezizomycotina</taxon>
        <taxon>Eurotiomycetes</taxon>
        <taxon>Eurotiomycetidae</taxon>
        <taxon>Eurotiales</taxon>
        <taxon>Aspergillaceae</taxon>
        <taxon>Penicillium</taxon>
    </lineage>
</organism>
<reference evidence="3" key="1">
    <citation type="journal article" date="2017" name="Nat. Microbiol.">
        <title>Global analysis of biosynthetic gene clusters reveals vast potential of secondary metabolite production in Penicillium species.</title>
        <authorList>
            <person name="Nielsen J.C."/>
            <person name="Grijseels S."/>
            <person name="Prigent S."/>
            <person name="Ji B."/>
            <person name="Dainat J."/>
            <person name="Nielsen K.F."/>
            <person name="Frisvad J.C."/>
            <person name="Workman M."/>
            <person name="Nielsen J."/>
        </authorList>
    </citation>
    <scope>NUCLEOTIDE SEQUENCE [LARGE SCALE GENOMIC DNA]</scope>
    <source>
        <strain evidence="3">IBT 24891</strain>
    </source>
</reference>
<evidence type="ECO:0000313" key="3">
    <source>
        <dbReference type="Proteomes" id="UP000191285"/>
    </source>
</evidence>
<keyword evidence="1" id="KW-0732">Signal</keyword>
<name>A0A1V6TTF5_9EURO</name>
<evidence type="ECO:0000313" key="2">
    <source>
        <dbReference type="EMBL" id="OQE29647.1"/>
    </source>
</evidence>
<comment type="caution">
    <text evidence="2">The sequence shown here is derived from an EMBL/GenBank/DDBJ whole genome shotgun (WGS) entry which is preliminary data.</text>
</comment>
<dbReference type="Proteomes" id="UP000191285">
    <property type="component" value="Unassembled WGS sequence"/>
</dbReference>
<dbReference type="EMBL" id="MLKD01000002">
    <property type="protein sequence ID" value="OQE29647.1"/>
    <property type="molecule type" value="Genomic_DNA"/>
</dbReference>
<proteinExistence type="predicted"/>
<dbReference type="OrthoDB" id="4965949at2759"/>
<feature type="chain" id="PRO_5013026028" description="Killer toxin Kp4 domain-containing protein" evidence="1">
    <location>
        <begin position="19"/>
        <end position="163"/>
    </location>
</feature>
<accession>A0A1V6TTF5</accession>
<protein>
    <recommendedName>
        <fullName evidence="4">Killer toxin Kp4 domain-containing protein</fullName>
    </recommendedName>
</protein>
<sequence length="163" mass="17134">MKTSIGLLSVAFATLAFADTISDNVRNICETSDSSPYLHNVNEMIDNLKDAEIGESTCNPTTNGCGETITDYSGEGGAAFMLCGSGMRCSGDPGGMPCAGGGCGGMAYRGMPDYLEPLRDECQSPDSNGDIRVGGIVKMMAYNHDGTPDEDTYDELKLFSKPG</sequence>
<evidence type="ECO:0000256" key="1">
    <source>
        <dbReference type="SAM" id="SignalP"/>
    </source>
</evidence>
<evidence type="ECO:0008006" key="4">
    <source>
        <dbReference type="Google" id="ProtNLM"/>
    </source>
</evidence>
<dbReference type="AlphaFoldDB" id="A0A1V6TTF5"/>
<keyword evidence="3" id="KW-1185">Reference proteome</keyword>
<gene>
    <name evidence="2" type="ORF">PENSTE_c002G03298</name>
</gene>